<organism evidence="1 2">
    <name type="scientific">Alsobacter soli</name>
    <dbReference type="NCBI Taxonomy" id="2109933"/>
    <lineage>
        <taxon>Bacteria</taxon>
        <taxon>Pseudomonadati</taxon>
        <taxon>Pseudomonadota</taxon>
        <taxon>Alphaproteobacteria</taxon>
        <taxon>Hyphomicrobiales</taxon>
        <taxon>Alsobacteraceae</taxon>
        <taxon>Alsobacter</taxon>
    </lineage>
</organism>
<evidence type="ECO:0000313" key="1">
    <source>
        <dbReference type="EMBL" id="PSC04908.1"/>
    </source>
</evidence>
<dbReference type="PANTHER" id="PTHR43293">
    <property type="entry name" value="ACETATE COA-TRANSFERASE YDIF"/>
    <property type="match status" value="1"/>
</dbReference>
<dbReference type="PANTHER" id="PTHR43293:SF3">
    <property type="entry name" value="CHOLESTEROL RING-CLEAVING HYDROLASE IPDB SUBUNIT"/>
    <property type="match status" value="1"/>
</dbReference>
<protein>
    <submittedName>
        <fullName evidence="1">Acyl CoA--acetate/3-ketoacid CoA transferase subunit alpha</fullName>
    </submittedName>
</protein>
<sequence>MKNKLVSLEAALAPVQSGATLAIGGSLLRRQPNAAVRELIRRGVKDLTLLTWATTTATDMLAAAGAVRRWEGIYAGMFSHGLAPNFRRGVQSGAITVRDFSECAIVARFRAAAAGLAFMPVRSLLGSDMATRNPEQIRPMACPFTGDKLHAVAAAEADFTIIHGYAGDRYGNVQWPVVRDSDDIDQLMASGARRLIVTVEKIIPHEQVKAQPTLTYIPGQWVEAIVEVPHGAHPVACDSLYDEDEEHLRLYLDHAKTPDSMGSYLDRYVRTPRTHDEYLQASGAAARLPSLSVQQG</sequence>
<dbReference type="GO" id="GO:0008410">
    <property type="term" value="F:CoA-transferase activity"/>
    <property type="evidence" value="ECO:0007669"/>
    <property type="project" value="InterPro"/>
</dbReference>
<dbReference type="Pfam" id="PF01144">
    <property type="entry name" value="CoA_trans"/>
    <property type="match status" value="1"/>
</dbReference>
<proteinExistence type="predicted"/>
<keyword evidence="1" id="KW-0808">Transferase</keyword>
<evidence type="ECO:0000313" key="2">
    <source>
        <dbReference type="Proteomes" id="UP000239772"/>
    </source>
</evidence>
<dbReference type="AlphaFoldDB" id="A0A2T1HTG9"/>
<dbReference type="Gene3D" id="3.40.1080.10">
    <property type="entry name" value="Glutaconate Coenzyme A-transferase"/>
    <property type="match status" value="1"/>
</dbReference>
<keyword evidence="2" id="KW-1185">Reference proteome</keyword>
<dbReference type="SUPFAM" id="SSF100950">
    <property type="entry name" value="NagB/RpiA/CoA transferase-like"/>
    <property type="match status" value="1"/>
</dbReference>
<dbReference type="EMBL" id="PVZS01000010">
    <property type="protein sequence ID" value="PSC04908.1"/>
    <property type="molecule type" value="Genomic_DNA"/>
</dbReference>
<accession>A0A2T1HTG9</accession>
<dbReference type="Proteomes" id="UP000239772">
    <property type="component" value="Unassembled WGS sequence"/>
</dbReference>
<comment type="caution">
    <text evidence="1">The sequence shown here is derived from an EMBL/GenBank/DDBJ whole genome shotgun (WGS) entry which is preliminary data.</text>
</comment>
<dbReference type="SMART" id="SM00882">
    <property type="entry name" value="CoA_trans"/>
    <property type="match status" value="1"/>
</dbReference>
<name>A0A2T1HTG9_9HYPH</name>
<dbReference type="OrthoDB" id="9777193at2"/>
<dbReference type="RefSeq" id="WP_106336877.1">
    <property type="nucleotide sequence ID" value="NZ_PVZS01000010.1"/>
</dbReference>
<reference evidence="2" key="1">
    <citation type="submission" date="2018-03" db="EMBL/GenBank/DDBJ databases">
        <authorList>
            <person name="Sun L."/>
            <person name="Liu H."/>
            <person name="Chen W."/>
            <person name="Huang K."/>
            <person name="Liu W."/>
            <person name="Gao X."/>
        </authorList>
    </citation>
    <scope>NUCLEOTIDE SEQUENCE [LARGE SCALE GENOMIC DNA]</scope>
    <source>
        <strain evidence="2">SH9</strain>
    </source>
</reference>
<dbReference type="InterPro" id="IPR037171">
    <property type="entry name" value="NagB/RpiA_transferase-like"/>
</dbReference>
<gene>
    <name evidence="1" type="ORF">SLNSH_10645</name>
</gene>
<dbReference type="InterPro" id="IPR004165">
    <property type="entry name" value="CoA_trans_fam_I"/>
</dbReference>
<dbReference type="Gene3D" id="3.30.30.40">
    <property type="match status" value="1"/>
</dbReference>